<name>A0ABV1NKZ2_9CAUL</name>
<gene>
    <name evidence="1" type="ORF">ABN401_03590</name>
</gene>
<accession>A0ABV1NKZ2</accession>
<protein>
    <recommendedName>
        <fullName evidence="3">Restriction endonuclease</fullName>
    </recommendedName>
</protein>
<evidence type="ECO:0000313" key="1">
    <source>
        <dbReference type="EMBL" id="MEQ7154294.1"/>
    </source>
</evidence>
<dbReference type="EMBL" id="JBEGDD010000002">
    <property type="protein sequence ID" value="MEQ7154294.1"/>
    <property type="molecule type" value="Genomic_DNA"/>
</dbReference>
<sequence length="458" mass="52014">MPTRLIRIVMTSPLWIAQRHGQDWEDPDCLAAIAWLTQGLPSRAWSNRMEAVQATFEAAKVRWAQGERVSLFDPADAAAWYVFQARAYAADREHWFEPEAYRIVPLFRRIGQLLPQLKPVKGAEDRVVEMMTRYRRQPDDGLYELLVAGAYRTAGWTDVACVPAEPGVRRRPDLFVSRGRRSWAAECKRVGRSGYGETERARGEEISQAFHAFCRGRDVSLSIQVAFKDELAAVGASYLADRAEVFLQNPRRDSWDDASGAGWIRVVDRRRLDLVLQQDDLFFGSSRMIQLIEGAYSPSVQYSLDGSWRPAKDRPFHAAQVGRVSAVSWLSASEKAQSRKAKHFRKLIREAADQLPGDRPGVVHVGYEAFYDDATEALRHALNHQHIRELDVSSSRLRYVYANYMAPEHTNDRNESSALTETTATYPVGNRSTAEPLKHHLLFADAEPSPGPFWARRR</sequence>
<proteinExistence type="predicted"/>
<reference evidence="1 2" key="1">
    <citation type="submission" date="2024-06" db="EMBL/GenBank/DDBJ databases">
        <title>Brevundimonas sp. C11.</title>
        <authorList>
            <person name="Maltman C."/>
        </authorList>
    </citation>
    <scope>NUCLEOTIDE SEQUENCE [LARGE SCALE GENOMIC DNA]</scope>
    <source>
        <strain evidence="1 2">C11</strain>
    </source>
</reference>
<organism evidence="1 2">
    <name type="scientific">Brevundimonas aurifodinae</name>
    <dbReference type="NCBI Taxonomy" id="1508312"/>
    <lineage>
        <taxon>Bacteria</taxon>
        <taxon>Pseudomonadati</taxon>
        <taxon>Pseudomonadota</taxon>
        <taxon>Alphaproteobacteria</taxon>
        <taxon>Caulobacterales</taxon>
        <taxon>Caulobacteraceae</taxon>
        <taxon>Brevundimonas</taxon>
    </lineage>
</organism>
<evidence type="ECO:0008006" key="3">
    <source>
        <dbReference type="Google" id="ProtNLM"/>
    </source>
</evidence>
<evidence type="ECO:0000313" key="2">
    <source>
        <dbReference type="Proteomes" id="UP001445732"/>
    </source>
</evidence>
<dbReference type="Proteomes" id="UP001445732">
    <property type="component" value="Unassembled WGS sequence"/>
</dbReference>
<keyword evidence="2" id="KW-1185">Reference proteome</keyword>
<comment type="caution">
    <text evidence="1">The sequence shown here is derived from an EMBL/GenBank/DDBJ whole genome shotgun (WGS) entry which is preliminary data.</text>
</comment>
<dbReference type="RefSeq" id="WP_349683464.1">
    <property type="nucleotide sequence ID" value="NZ_JBEGDD010000002.1"/>
</dbReference>